<evidence type="ECO:0000313" key="2">
    <source>
        <dbReference type="Ensembl" id="ENSACIP00000009928.1"/>
    </source>
</evidence>
<dbReference type="STRING" id="61819.ENSACIP00000009928"/>
<evidence type="ECO:0000313" key="3">
    <source>
        <dbReference type="Proteomes" id="UP000261340"/>
    </source>
</evidence>
<evidence type="ECO:0000256" key="1">
    <source>
        <dbReference type="SAM" id="MobiDB-lite"/>
    </source>
</evidence>
<dbReference type="SUPFAM" id="SSF56112">
    <property type="entry name" value="Protein kinase-like (PK-like)"/>
    <property type="match status" value="1"/>
</dbReference>
<dbReference type="InterPro" id="IPR011009">
    <property type="entry name" value="Kinase-like_dom_sf"/>
</dbReference>
<proteinExistence type="predicted"/>
<dbReference type="Gene3D" id="3.30.200.20">
    <property type="entry name" value="Phosphorylase Kinase, domain 1"/>
    <property type="match status" value="1"/>
</dbReference>
<reference evidence="2" key="2">
    <citation type="submission" date="2025-09" db="UniProtKB">
        <authorList>
            <consortium name="Ensembl"/>
        </authorList>
    </citation>
    <scope>IDENTIFICATION</scope>
</reference>
<name>A0A3Q0RJA1_AMPCI</name>
<dbReference type="AlphaFoldDB" id="A0A3Q0RJA1"/>
<organism evidence="2 3">
    <name type="scientific">Amphilophus citrinellus</name>
    <name type="common">Midas cichlid</name>
    <name type="synonym">Cichlasoma citrinellum</name>
    <dbReference type="NCBI Taxonomy" id="61819"/>
    <lineage>
        <taxon>Eukaryota</taxon>
        <taxon>Metazoa</taxon>
        <taxon>Chordata</taxon>
        <taxon>Craniata</taxon>
        <taxon>Vertebrata</taxon>
        <taxon>Euteleostomi</taxon>
        <taxon>Actinopterygii</taxon>
        <taxon>Neopterygii</taxon>
        <taxon>Teleostei</taxon>
        <taxon>Neoteleostei</taxon>
        <taxon>Acanthomorphata</taxon>
        <taxon>Ovalentaria</taxon>
        <taxon>Cichlomorphae</taxon>
        <taxon>Cichliformes</taxon>
        <taxon>Cichlidae</taxon>
        <taxon>New World cichlids</taxon>
        <taxon>Cichlasomatinae</taxon>
        <taxon>Heroini</taxon>
        <taxon>Amphilophus</taxon>
    </lineage>
</organism>
<accession>A0A3Q0RJA1</accession>
<feature type="region of interest" description="Disordered" evidence="1">
    <location>
        <begin position="19"/>
        <end position="63"/>
    </location>
</feature>
<dbReference type="Proteomes" id="UP000261340">
    <property type="component" value="Unplaced"/>
</dbReference>
<evidence type="ECO:0008006" key="4">
    <source>
        <dbReference type="Google" id="ProtNLM"/>
    </source>
</evidence>
<reference evidence="2" key="1">
    <citation type="submission" date="2025-08" db="UniProtKB">
        <authorList>
            <consortium name="Ensembl"/>
        </authorList>
    </citation>
    <scope>IDENTIFICATION</scope>
</reference>
<dbReference type="GeneTree" id="ENSGT00940000157560"/>
<dbReference type="Ensembl" id="ENSACIT00000010219.1">
    <property type="protein sequence ID" value="ENSACIP00000009928.1"/>
    <property type="gene ID" value="ENSACIG00000007791.1"/>
</dbReference>
<protein>
    <recommendedName>
        <fullName evidence="4">Protein kinase domain-containing protein</fullName>
    </recommendedName>
</protein>
<keyword evidence="3" id="KW-1185">Reference proteome</keyword>
<sequence length="113" mass="12625">MGGRAFSFQAPLLWNQPIPAVTGRESSDGLPEPPAPHTKSLSRHSLPPCGSSATTITDEQPHTGNYRLLKTIGKGNFAKVKLARQTLTARRRYKYQHTVYRVAQRFADYEEPC</sequence>